<comment type="cofactor">
    <cofactor evidence="6">
        <name>Zn(2+)</name>
        <dbReference type="ChEBI" id="CHEBI:29105"/>
    </cofactor>
    <text evidence="6">Binds 1 zinc ion.</text>
</comment>
<dbReference type="Gene3D" id="1.20.140.70">
    <property type="entry name" value="Oligopeptidase f, N-terminal domain"/>
    <property type="match status" value="1"/>
</dbReference>
<evidence type="ECO:0000256" key="7">
    <source>
        <dbReference type="SAM" id="MobiDB-lite"/>
    </source>
</evidence>
<protein>
    <submittedName>
        <fullName evidence="10">Oligoendopeptidase F</fullName>
    </submittedName>
</protein>
<dbReference type="SUPFAM" id="SSF55486">
    <property type="entry name" value="Metalloproteases ('zincins'), catalytic domain"/>
    <property type="match status" value="1"/>
</dbReference>
<dbReference type="GO" id="GO:0004222">
    <property type="term" value="F:metalloendopeptidase activity"/>
    <property type="evidence" value="ECO:0007669"/>
    <property type="project" value="InterPro"/>
</dbReference>
<dbReference type="InterPro" id="IPR042088">
    <property type="entry name" value="OligoPept_F_C"/>
</dbReference>
<proteinExistence type="inferred from homology"/>
<sequence length="606" mass="68673">MTDTPRPALDAATEQGAAPLGDLPEWDLTDLYASPEAPEIQRDLDWLQAECAAFAADYEGKLADLDAEGLLRCVRRDERIETVAGRLMSYAGLRYYQNTTDAGRAKFLSDCQEKITEYTTPLVFFTLEINRLPDDHLDGLFGQNADLARYKPVFDRIRKMKPYQLSDELEKFLHDMGAVGDAWERLFDETIAGLTFEVNGEELGLESTLTLLTEQDRDKREAAARALARVFGENLRLFARVHNTQAKEKEVVDRWRKMPTPQTSRHLANDVEPEVVEALRDAVVRAYPRLSHRYYELKRRWLGLDKLQVWDRNAPLPMEETRTVAWDEARETVLRAYEGFSPKLAELAEPFFDKGWIDAGVKPGKAPGAFAHPTVTDAHPYVLLNYLGKPRDVMTLAHELGHGVHQRLAAGQGEMLSRTPLTLAETASVFGEMLTFRRMLANATDDNERRVLLAGKVEDMINTVVRQIAFYDFECKLHEARRGGELTPDDINALWMSVQAESLGPAFEFMEGYETFWAYIPHFVHAPFYVYAYAFGDGLVNALYAAYEEAPEGFQDRYFDMLRAGGSKHHTELLAPFGLDASDPAFWDKGLSMIEGFIEELEAMEG</sequence>
<gene>
    <name evidence="10" type="ORF">DRV85_14445</name>
</gene>
<evidence type="ECO:0000259" key="9">
    <source>
        <dbReference type="Pfam" id="PF08439"/>
    </source>
</evidence>
<feature type="region of interest" description="Disordered" evidence="7">
    <location>
        <begin position="1"/>
        <end position="21"/>
    </location>
</feature>
<keyword evidence="3 6" id="KW-0378">Hydrolase</keyword>
<keyword evidence="1 6" id="KW-0645">Protease</keyword>
<dbReference type="PANTHER" id="PTHR11804">
    <property type="entry name" value="PROTEASE M3 THIMET OLIGOPEPTIDASE-RELATED"/>
    <property type="match status" value="1"/>
</dbReference>
<evidence type="ECO:0000313" key="11">
    <source>
        <dbReference type="Proteomes" id="UP000253370"/>
    </source>
</evidence>
<dbReference type="GO" id="GO:0046872">
    <property type="term" value="F:metal ion binding"/>
    <property type="evidence" value="ECO:0007669"/>
    <property type="project" value="UniProtKB-UniRule"/>
</dbReference>
<dbReference type="NCBIfam" id="TIGR02290">
    <property type="entry name" value="M3_fam_3"/>
    <property type="match status" value="1"/>
</dbReference>
<dbReference type="InterPro" id="IPR045090">
    <property type="entry name" value="Pept_M3A_M3B"/>
</dbReference>
<keyword evidence="5 6" id="KW-0482">Metalloprotease</keyword>
<comment type="similarity">
    <text evidence="6">Belongs to the peptidase M3 family.</text>
</comment>
<evidence type="ECO:0000256" key="5">
    <source>
        <dbReference type="ARBA" id="ARBA00023049"/>
    </source>
</evidence>
<evidence type="ECO:0000256" key="4">
    <source>
        <dbReference type="ARBA" id="ARBA00022833"/>
    </source>
</evidence>
<reference evidence="10 11" key="1">
    <citation type="submission" date="2018-07" db="EMBL/GenBank/DDBJ databases">
        <title>Rhodosalinus sp. strain E84T genomic sequence and assembly.</title>
        <authorList>
            <person name="Liu Z.-W."/>
            <person name="Lu D.-C."/>
        </authorList>
    </citation>
    <scope>NUCLEOTIDE SEQUENCE [LARGE SCALE GENOMIC DNA]</scope>
    <source>
        <strain evidence="10 11">E84</strain>
    </source>
</reference>
<dbReference type="InterPro" id="IPR013647">
    <property type="entry name" value="OligopepF_N_dom"/>
</dbReference>
<keyword evidence="4 6" id="KW-0862">Zinc</keyword>
<dbReference type="OrthoDB" id="9766487at2"/>
<dbReference type="AlphaFoldDB" id="A0A365U6H6"/>
<dbReference type="EMBL" id="QNTQ01000014">
    <property type="protein sequence ID" value="RBI83848.1"/>
    <property type="molecule type" value="Genomic_DNA"/>
</dbReference>
<dbReference type="InterPro" id="IPR011977">
    <property type="entry name" value="Pept_M3B_clade3"/>
</dbReference>
<comment type="caution">
    <text evidence="10">The sequence shown here is derived from an EMBL/GenBank/DDBJ whole genome shotgun (WGS) entry which is preliminary data.</text>
</comment>
<evidence type="ECO:0000256" key="3">
    <source>
        <dbReference type="ARBA" id="ARBA00022801"/>
    </source>
</evidence>
<evidence type="ECO:0000313" key="10">
    <source>
        <dbReference type="EMBL" id="RBI83848.1"/>
    </source>
</evidence>
<keyword evidence="2 6" id="KW-0479">Metal-binding</keyword>
<dbReference type="Pfam" id="PF08439">
    <property type="entry name" value="Peptidase_M3_N"/>
    <property type="match status" value="1"/>
</dbReference>
<dbReference type="Proteomes" id="UP000253370">
    <property type="component" value="Unassembled WGS sequence"/>
</dbReference>
<name>A0A365U6H6_9RHOB</name>
<evidence type="ECO:0000259" key="8">
    <source>
        <dbReference type="Pfam" id="PF01432"/>
    </source>
</evidence>
<dbReference type="Pfam" id="PF01432">
    <property type="entry name" value="Peptidase_M3"/>
    <property type="match status" value="1"/>
</dbReference>
<feature type="domain" description="Oligopeptidase F N-terminal" evidence="9">
    <location>
        <begin position="128"/>
        <end position="196"/>
    </location>
</feature>
<organism evidence="10 11">
    <name type="scientific">Rhodosalinus halophilus</name>
    <dbReference type="NCBI Taxonomy" id="2259333"/>
    <lineage>
        <taxon>Bacteria</taxon>
        <taxon>Pseudomonadati</taxon>
        <taxon>Pseudomonadota</taxon>
        <taxon>Alphaproteobacteria</taxon>
        <taxon>Rhodobacterales</taxon>
        <taxon>Paracoccaceae</taxon>
        <taxon>Rhodosalinus</taxon>
    </lineage>
</organism>
<dbReference type="Gene3D" id="1.10.1370.20">
    <property type="entry name" value="Oligoendopeptidase f, C-terminal domain"/>
    <property type="match status" value="1"/>
</dbReference>
<dbReference type="GO" id="GO:0006518">
    <property type="term" value="P:peptide metabolic process"/>
    <property type="evidence" value="ECO:0007669"/>
    <property type="project" value="TreeGrafter"/>
</dbReference>
<dbReference type="GO" id="GO:0006508">
    <property type="term" value="P:proteolysis"/>
    <property type="evidence" value="ECO:0007669"/>
    <property type="project" value="UniProtKB-KW"/>
</dbReference>
<dbReference type="CDD" id="cd09610">
    <property type="entry name" value="M3B_PepF"/>
    <property type="match status" value="1"/>
</dbReference>
<keyword evidence="11" id="KW-1185">Reference proteome</keyword>
<evidence type="ECO:0000256" key="6">
    <source>
        <dbReference type="RuleBase" id="RU003435"/>
    </source>
</evidence>
<dbReference type="PANTHER" id="PTHR11804:SF5">
    <property type="entry name" value="OLIGOENDOPEPTIDASE F"/>
    <property type="match status" value="1"/>
</dbReference>
<accession>A0A365U6H6</accession>
<feature type="domain" description="Peptidase M3A/M3B catalytic" evidence="8">
    <location>
        <begin position="213"/>
        <end position="591"/>
    </location>
</feature>
<dbReference type="InterPro" id="IPR001567">
    <property type="entry name" value="Pept_M3A_M3B_dom"/>
</dbReference>
<dbReference type="RefSeq" id="WP_113290188.1">
    <property type="nucleotide sequence ID" value="NZ_QNTQ01000014.1"/>
</dbReference>
<evidence type="ECO:0000256" key="2">
    <source>
        <dbReference type="ARBA" id="ARBA00022723"/>
    </source>
</evidence>
<evidence type="ECO:0000256" key="1">
    <source>
        <dbReference type="ARBA" id="ARBA00022670"/>
    </source>
</evidence>